<dbReference type="PANTHER" id="PTHR30036">
    <property type="entry name" value="D-XYLOSE-BINDING PERIPLASMIC PROTEIN"/>
    <property type="match status" value="1"/>
</dbReference>
<dbReference type="EMBL" id="JAHQCX010000001">
    <property type="protein sequence ID" value="MBU9724776.1"/>
    <property type="molecule type" value="Genomic_DNA"/>
</dbReference>
<dbReference type="Pfam" id="PF13407">
    <property type="entry name" value="Peripla_BP_4"/>
    <property type="match status" value="1"/>
</dbReference>
<gene>
    <name evidence="6" type="ORF">KTH90_01980</name>
</gene>
<dbReference type="InterPro" id="IPR050555">
    <property type="entry name" value="Bact_Solute-Bind_Prot2"/>
</dbReference>
<feature type="chain" id="PRO_5047094746" evidence="4">
    <location>
        <begin position="25"/>
        <end position="392"/>
    </location>
</feature>
<reference evidence="6 7" key="1">
    <citation type="submission" date="2021-06" db="EMBL/GenBank/DDBJ databases">
        <title>Description of novel taxa of the family Lachnospiraceae.</title>
        <authorList>
            <person name="Chaplin A.V."/>
            <person name="Sokolova S.R."/>
            <person name="Pikina A.P."/>
            <person name="Korzhanova M."/>
            <person name="Belova V."/>
            <person name="Korostin D."/>
            <person name="Efimov B.A."/>
        </authorList>
    </citation>
    <scope>NUCLEOTIDE SEQUENCE [LARGE SCALE GENOMIC DNA]</scope>
    <source>
        <strain evidence="6 7">ASD4241</strain>
    </source>
</reference>
<evidence type="ECO:0000259" key="5">
    <source>
        <dbReference type="Pfam" id="PF13407"/>
    </source>
</evidence>
<dbReference type="SUPFAM" id="SSF53822">
    <property type="entry name" value="Periplasmic binding protein-like I"/>
    <property type="match status" value="1"/>
</dbReference>
<sequence length="392" mass="41577">MKSKGVKKMLALVLALSMSMALLAGCGNNKDSEAADSQTKDGGAGTVSESGSGEEDSKAADSDISIGVVIWSTDDGLGADSKTALDAVAEDLNVSLVYRTGSYDAESQTTDYENLLAAGVDGILCCVINDTSTDDLLKICEEAGIPMQIFFRNIMDEDAYNYCMASDLFAGYICEDEGGAGVDMVDELLASGCTTFGLLNREAGNGVIDRRQAGVMEYLDEKGLTYYVSTSSNTATATDMVDATDQLLAAHSDINGLICSSGSNGAIDAIITDLQGSDIKITSFDTPVDIPGSFEAGNLVMLTTGAQIDPVYALINLYCKITGKAKSDTPAEYGSNYIYMKSAEDAATYEQYFSEFNTYTAEEVQGLVEMDLDSFVAEMGNYSLEMVAEKMK</sequence>
<feature type="domain" description="Periplasmic binding protein" evidence="5">
    <location>
        <begin position="66"/>
        <end position="316"/>
    </location>
</feature>
<evidence type="ECO:0000256" key="3">
    <source>
        <dbReference type="SAM" id="MobiDB-lite"/>
    </source>
</evidence>
<protein>
    <submittedName>
        <fullName evidence="6">Substrate-binding domain-containing protein</fullName>
    </submittedName>
</protein>
<evidence type="ECO:0000256" key="2">
    <source>
        <dbReference type="ARBA" id="ARBA00007639"/>
    </source>
</evidence>
<comment type="subcellular location">
    <subcellularLocation>
        <location evidence="1">Cell envelope</location>
    </subcellularLocation>
</comment>
<evidence type="ECO:0000256" key="4">
    <source>
        <dbReference type="SAM" id="SignalP"/>
    </source>
</evidence>
<comment type="caution">
    <text evidence="6">The sequence shown here is derived from an EMBL/GenBank/DDBJ whole genome shotgun (WGS) entry which is preliminary data.</text>
</comment>
<dbReference type="InterPro" id="IPR025997">
    <property type="entry name" value="SBP_2_dom"/>
</dbReference>
<comment type="similarity">
    <text evidence="2">Belongs to the bacterial solute-binding protein 2 family.</text>
</comment>
<feature type="signal peptide" evidence="4">
    <location>
        <begin position="1"/>
        <end position="24"/>
    </location>
</feature>
<keyword evidence="4" id="KW-0732">Signal</keyword>
<feature type="region of interest" description="Disordered" evidence="3">
    <location>
        <begin position="31"/>
        <end position="60"/>
    </location>
</feature>
<dbReference type="Proteomes" id="UP001314681">
    <property type="component" value="Unassembled WGS sequence"/>
</dbReference>
<dbReference type="RefSeq" id="WP_158352705.1">
    <property type="nucleotide sequence ID" value="NZ_JAHQCX010000001.1"/>
</dbReference>
<keyword evidence="7" id="KW-1185">Reference proteome</keyword>
<evidence type="ECO:0000313" key="6">
    <source>
        <dbReference type="EMBL" id="MBU9724776.1"/>
    </source>
</evidence>
<accession>A0ABS6K1Q1</accession>
<name>A0ABS6K1Q1_9FIRM</name>
<dbReference type="PANTHER" id="PTHR30036:SF7">
    <property type="entry name" value="ABC TRANSPORTER PERIPLASMIC-BINDING PROTEIN YPHF"/>
    <property type="match status" value="1"/>
</dbReference>
<dbReference type="PROSITE" id="PS51257">
    <property type="entry name" value="PROKAR_LIPOPROTEIN"/>
    <property type="match status" value="1"/>
</dbReference>
<evidence type="ECO:0000256" key="1">
    <source>
        <dbReference type="ARBA" id="ARBA00004196"/>
    </source>
</evidence>
<dbReference type="InterPro" id="IPR028082">
    <property type="entry name" value="Peripla_BP_I"/>
</dbReference>
<dbReference type="Gene3D" id="3.40.50.2300">
    <property type="match status" value="2"/>
</dbReference>
<organism evidence="6 7">
    <name type="scientific">Diplocloster modestus</name>
    <dbReference type="NCBI Taxonomy" id="2850322"/>
    <lineage>
        <taxon>Bacteria</taxon>
        <taxon>Bacillati</taxon>
        <taxon>Bacillota</taxon>
        <taxon>Clostridia</taxon>
        <taxon>Lachnospirales</taxon>
        <taxon>Lachnospiraceae</taxon>
        <taxon>Diplocloster</taxon>
    </lineage>
</organism>
<proteinExistence type="inferred from homology"/>
<evidence type="ECO:0000313" key="7">
    <source>
        <dbReference type="Proteomes" id="UP001314681"/>
    </source>
</evidence>